<dbReference type="RefSeq" id="WP_016456927.1">
    <property type="nucleotide sequence ID" value="NZ_KE150269.1"/>
</dbReference>
<dbReference type="Proteomes" id="UP000014417">
    <property type="component" value="Unassembled WGS sequence"/>
</dbReference>
<evidence type="ECO:0000256" key="1">
    <source>
        <dbReference type="ARBA" id="ARBA00022448"/>
    </source>
</evidence>
<evidence type="ECO:0000259" key="4">
    <source>
        <dbReference type="PROSITE" id="PS50893"/>
    </source>
</evidence>
<dbReference type="OrthoDB" id="3180400at2"/>
<feature type="domain" description="ABC transporter" evidence="4">
    <location>
        <begin position="4"/>
        <end position="236"/>
    </location>
</feature>
<dbReference type="SUPFAM" id="SSF52540">
    <property type="entry name" value="P-loop containing nucleoside triphosphate hydrolases"/>
    <property type="match status" value="1"/>
</dbReference>
<evidence type="ECO:0000313" key="5">
    <source>
        <dbReference type="EMBL" id="EPD32552.1"/>
    </source>
</evidence>
<evidence type="ECO:0000256" key="3">
    <source>
        <dbReference type="ARBA" id="ARBA00022840"/>
    </source>
</evidence>
<dbReference type="PANTHER" id="PTHR42781:SF4">
    <property type="entry name" value="SPERMIDINE_PUTRESCINE IMPORT ATP-BINDING PROTEIN POTA"/>
    <property type="match status" value="1"/>
</dbReference>
<dbReference type="SMART" id="SM00382">
    <property type="entry name" value="AAA"/>
    <property type="match status" value="1"/>
</dbReference>
<dbReference type="InterPro" id="IPR003593">
    <property type="entry name" value="AAA+_ATPase"/>
</dbReference>
<dbReference type="STRING" id="883161.HMPREF9306_02124"/>
<comment type="caution">
    <text evidence="5">The sequence shown here is derived from an EMBL/GenBank/DDBJ whole genome shotgun (WGS) entry which is preliminary data.</text>
</comment>
<dbReference type="GO" id="GO:0005524">
    <property type="term" value="F:ATP binding"/>
    <property type="evidence" value="ECO:0007669"/>
    <property type="project" value="UniProtKB-KW"/>
</dbReference>
<organism evidence="5 6">
    <name type="scientific">Propionimicrobium lymphophilum ACS-093-V-SCH5</name>
    <dbReference type="NCBI Taxonomy" id="883161"/>
    <lineage>
        <taxon>Bacteria</taxon>
        <taxon>Bacillati</taxon>
        <taxon>Actinomycetota</taxon>
        <taxon>Actinomycetes</taxon>
        <taxon>Propionibacteriales</taxon>
        <taxon>Propionibacteriaceae</taxon>
        <taxon>Propionimicrobium</taxon>
    </lineage>
</organism>
<dbReference type="HOGENOM" id="CLU_000604_1_1_11"/>
<dbReference type="GO" id="GO:0016887">
    <property type="term" value="F:ATP hydrolysis activity"/>
    <property type="evidence" value="ECO:0007669"/>
    <property type="project" value="InterPro"/>
</dbReference>
<dbReference type="InterPro" id="IPR017871">
    <property type="entry name" value="ABC_transporter-like_CS"/>
</dbReference>
<dbReference type="InterPro" id="IPR050093">
    <property type="entry name" value="ABC_SmlMolc_Importer"/>
</dbReference>
<dbReference type="Pfam" id="PF00005">
    <property type="entry name" value="ABC_tran"/>
    <property type="match status" value="1"/>
</dbReference>
<gene>
    <name evidence="5" type="ORF">HMPREF9306_02124</name>
</gene>
<dbReference type="PROSITE" id="PS50893">
    <property type="entry name" value="ABC_TRANSPORTER_2"/>
    <property type="match status" value="1"/>
</dbReference>
<dbReference type="InterPro" id="IPR003439">
    <property type="entry name" value="ABC_transporter-like_ATP-bd"/>
</dbReference>
<dbReference type="Gene3D" id="3.40.50.300">
    <property type="entry name" value="P-loop containing nucleotide triphosphate hydrolases"/>
    <property type="match status" value="1"/>
</dbReference>
<dbReference type="InterPro" id="IPR027417">
    <property type="entry name" value="P-loop_NTPase"/>
</dbReference>
<keyword evidence="3" id="KW-0067">ATP-binding</keyword>
<accession>S2WIT0</accession>
<reference evidence="5 6" key="1">
    <citation type="submission" date="2013-04" db="EMBL/GenBank/DDBJ databases">
        <title>The Genome Sequence of Propionimicrobium lymphophilum ACS-093-V-SCH5.</title>
        <authorList>
            <consortium name="The Broad Institute Genomics Platform"/>
            <person name="Earl A."/>
            <person name="Ward D."/>
            <person name="Feldgarden M."/>
            <person name="Gevers D."/>
            <person name="Saerens B."/>
            <person name="Vaneechoutte M."/>
            <person name="Walker B."/>
            <person name="Young S."/>
            <person name="Zeng Q."/>
            <person name="Gargeya S."/>
            <person name="Fitzgerald M."/>
            <person name="Haas B."/>
            <person name="Abouelleil A."/>
            <person name="Allen A.W."/>
            <person name="Alvarado L."/>
            <person name="Arachchi H.M."/>
            <person name="Berlin A.M."/>
            <person name="Chapman S.B."/>
            <person name="Gainer-Dewar J."/>
            <person name="Goldberg J."/>
            <person name="Griggs A."/>
            <person name="Gujja S."/>
            <person name="Hansen M."/>
            <person name="Howarth C."/>
            <person name="Imamovic A."/>
            <person name="Ireland A."/>
            <person name="Larimer J."/>
            <person name="McCowan C."/>
            <person name="Murphy C."/>
            <person name="Pearson M."/>
            <person name="Poon T.W."/>
            <person name="Priest M."/>
            <person name="Roberts A."/>
            <person name="Saif S."/>
            <person name="Shea T."/>
            <person name="Sisk P."/>
            <person name="Sykes S."/>
            <person name="Wortman J."/>
            <person name="Nusbaum C."/>
            <person name="Birren B."/>
        </authorList>
    </citation>
    <scope>NUCLEOTIDE SEQUENCE [LARGE SCALE GENOMIC DNA]</scope>
    <source>
        <strain evidence="5 6">ACS-093-V-SCH5</strain>
    </source>
</reference>
<evidence type="ECO:0000256" key="2">
    <source>
        <dbReference type="ARBA" id="ARBA00022741"/>
    </source>
</evidence>
<evidence type="ECO:0000313" key="6">
    <source>
        <dbReference type="Proteomes" id="UP000014417"/>
    </source>
</evidence>
<sequence length="349" mass="37503">MKGLEVSGVRVPRPEGGADIVSDISFSVEPGQLLCVVGPSGSGKTTLLRAIAGLIWAEGSVRVDGREVSGLRPNERNIGLSSQDPVLFDTFTVEENVGFVLDDPDTPKRVREGQIAVSLARMNLMSLANSYPNSLSGGQASRVSLARLFAQRPAVMLLDESFAHVEATLKHNVQRTFLELIERLQIPAVLVTHDLDEACEMSSRMLVLTENGQIGQLGKARDIYARPASALVAAFMGIDNIFACKALGSASAAGRMCVQLGRWQVELFADSATSDATAYIPAEEILLEPAGEDESIITGQVIYCAFSRARTRYDVETEIGTFTVSAPSRAREYPVGSKVGLRVLSGWVS</sequence>
<dbReference type="PROSITE" id="PS00211">
    <property type="entry name" value="ABC_TRANSPORTER_1"/>
    <property type="match status" value="1"/>
</dbReference>
<dbReference type="PANTHER" id="PTHR42781">
    <property type="entry name" value="SPERMIDINE/PUTRESCINE IMPORT ATP-BINDING PROTEIN POTA"/>
    <property type="match status" value="1"/>
</dbReference>
<protein>
    <recommendedName>
        <fullName evidence="4">ABC transporter domain-containing protein</fullName>
    </recommendedName>
</protein>
<dbReference type="EMBL" id="AGZR01000009">
    <property type="protein sequence ID" value="EPD32552.1"/>
    <property type="molecule type" value="Genomic_DNA"/>
</dbReference>
<name>S2WIT0_9ACTN</name>
<keyword evidence="1" id="KW-0813">Transport</keyword>
<proteinExistence type="predicted"/>
<keyword evidence="2" id="KW-0547">Nucleotide-binding</keyword>
<keyword evidence="6" id="KW-1185">Reference proteome</keyword>
<dbReference type="AlphaFoldDB" id="S2WIT0"/>